<evidence type="ECO:0000313" key="4">
    <source>
        <dbReference type="EMBL" id="MBD7944918.1"/>
    </source>
</evidence>
<dbReference type="SUPFAM" id="SSF88713">
    <property type="entry name" value="Glycoside hydrolase/deacetylase"/>
    <property type="match status" value="1"/>
</dbReference>
<dbReference type="InterPro" id="IPR002509">
    <property type="entry name" value="NODB_dom"/>
</dbReference>
<feature type="domain" description="NodB homology" evidence="3">
    <location>
        <begin position="281"/>
        <end position="455"/>
    </location>
</feature>
<keyword evidence="2" id="KW-0378">Hydrolase</keyword>
<evidence type="ECO:0000256" key="1">
    <source>
        <dbReference type="ARBA" id="ARBA00022723"/>
    </source>
</evidence>
<dbReference type="Gene3D" id="3.20.20.370">
    <property type="entry name" value="Glycoside hydrolase/deacetylase"/>
    <property type="match status" value="1"/>
</dbReference>
<dbReference type="Gene3D" id="3.30.565.40">
    <property type="entry name" value="Fervidobacterium nodosum Rt17-B1 like"/>
    <property type="match status" value="1"/>
</dbReference>
<dbReference type="PROSITE" id="PS51677">
    <property type="entry name" value="NODB"/>
    <property type="match status" value="1"/>
</dbReference>
<dbReference type="RefSeq" id="WP_191697350.1">
    <property type="nucleotide sequence ID" value="NZ_JACSQO010000006.1"/>
</dbReference>
<reference evidence="4 5" key="1">
    <citation type="submission" date="2020-08" db="EMBL/GenBank/DDBJ databases">
        <title>A Genomic Blueprint of the Chicken Gut Microbiome.</title>
        <authorList>
            <person name="Gilroy R."/>
            <person name="Ravi A."/>
            <person name="Getino M."/>
            <person name="Pursley I."/>
            <person name="Horton D.L."/>
            <person name="Alikhan N.-F."/>
            <person name="Baker D."/>
            <person name="Gharbi K."/>
            <person name="Hall N."/>
            <person name="Watson M."/>
            <person name="Adriaenssens E.M."/>
            <person name="Foster-Nyarko E."/>
            <person name="Jarju S."/>
            <person name="Secka A."/>
            <person name="Antonio M."/>
            <person name="Oren A."/>
            <person name="Chaudhuri R."/>
            <person name="La Ragione R.M."/>
            <person name="Hildebrand F."/>
            <person name="Pallen M.J."/>
        </authorList>
    </citation>
    <scope>NUCLEOTIDE SEQUENCE [LARGE SCALE GENOMIC DNA]</scope>
    <source>
        <strain evidence="4 5">Sa2BUA9</strain>
    </source>
</reference>
<dbReference type="InterPro" id="IPR050248">
    <property type="entry name" value="Polysacc_deacetylase_ArnD"/>
</dbReference>
<dbReference type="EMBL" id="JACSQO010000006">
    <property type="protein sequence ID" value="MBD7944918.1"/>
    <property type="molecule type" value="Genomic_DNA"/>
</dbReference>
<dbReference type="CDD" id="cd10954">
    <property type="entry name" value="CE4_CtAXE_like"/>
    <property type="match status" value="1"/>
</dbReference>
<dbReference type="PANTHER" id="PTHR10587:SF133">
    <property type="entry name" value="CHITIN DEACETYLASE 1-RELATED"/>
    <property type="match status" value="1"/>
</dbReference>
<name>A0ABR8RAU6_9BACI</name>
<dbReference type="PANTHER" id="PTHR10587">
    <property type="entry name" value="GLYCOSYL TRANSFERASE-RELATED"/>
    <property type="match status" value="1"/>
</dbReference>
<keyword evidence="1" id="KW-0479">Metal-binding</keyword>
<proteinExistence type="predicted"/>
<keyword evidence="5" id="KW-1185">Reference proteome</keyword>
<evidence type="ECO:0000259" key="3">
    <source>
        <dbReference type="PROSITE" id="PS51677"/>
    </source>
</evidence>
<organism evidence="4 5">
    <name type="scientific">Psychrobacillus faecigallinarum</name>
    <dbReference type="NCBI Taxonomy" id="2762235"/>
    <lineage>
        <taxon>Bacteria</taxon>
        <taxon>Bacillati</taxon>
        <taxon>Bacillota</taxon>
        <taxon>Bacilli</taxon>
        <taxon>Bacillales</taxon>
        <taxon>Bacillaceae</taxon>
        <taxon>Psychrobacillus</taxon>
    </lineage>
</organism>
<comment type="caution">
    <text evidence="4">The sequence shown here is derived from an EMBL/GenBank/DDBJ whole genome shotgun (WGS) entry which is preliminary data.</text>
</comment>
<sequence length="481" mass="54704">MFVFLLLLLFLVLFFTIEISDTSFSSNEAVKAQVSTQETEYEGIQIKTETVENEVYEYTVKYLSTDNDADKFIEKFVQKKRDTFIEAAIAKENKDKNFIKDIFKKDTNKKVPTLNIDLSIKYVSKELLSVIIHADVVGENGKKETISLNIDRSTGEALSLQDIMVNEGSIQYLKESLERVLQKNEDQNYTPEEVTLVKEISATEENYKVFYFTDRGFQIEFSEGVLDDSILEPFHVSIPYSLLTGIVQDSFLRSIYSDAFNGSTMVERNTQSIKPLDPNKKYIALTFDDGPNKSSTSAILDILNKHKIKATFFVLGNRVEKYPDIIKREYEEGHEIGIHTWSHPILTKLSMKEIEKEILSTSNELIKITGEAPSLVRPPYGAYNQDVKAAVNNPLVLWSVDTLDWKTKNPASILQMVKKSTCDGSIILMHDIYETTAASLERVINYLTKQGYEFVTVSELLNLNAPGIHYAGQVYTNRDSL</sequence>
<gene>
    <name evidence="4" type="ORF">H9650_12405</name>
</gene>
<protein>
    <submittedName>
        <fullName evidence="4">Polysaccharide deacetylase family protein</fullName>
    </submittedName>
</protein>
<dbReference type="Proteomes" id="UP000640786">
    <property type="component" value="Unassembled WGS sequence"/>
</dbReference>
<accession>A0ABR8RAU6</accession>
<evidence type="ECO:0000256" key="2">
    <source>
        <dbReference type="ARBA" id="ARBA00022801"/>
    </source>
</evidence>
<dbReference type="Pfam" id="PF01522">
    <property type="entry name" value="Polysacc_deac_1"/>
    <property type="match status" value="1"/>
</dbReference>
<dbReference type="InterPro" id="IPR011330">
    <property type="entry name" value="Glyco_hydro/deAcase_b/a-brl"/>
</dbReference>
<evidence type="ECO:0000313" key="5">
    <source>
        <dbReference type="Proteomes" id="UP000640786"/>
    </source>
</evidence>